<dbReference type="AlphaFoldDB" id="A0A2G3E2X6"/>
<reference evidence="11 12" key="1">
    <citation type="submission" date="2017-10" db="EMBL/GenBank/DDBJ databases">
        <title>Resolving the taxonomy of Roseburia spp., Eubacterium rectale and Agathobacter spp. through phylogenomic analysis.</title>
        <authorList>
            <person name="Sheridan P.O."/>
            <person name="Walker A.W."/>
            <person name="Duncan S.H."/>
            <person name="Scott K.P."/>
            <person name="Toole P.W.O."/>
            <person name="Luis P."/>
            <person name="Flint H.J."/>
        </authorList>
    </citation>
    <scope>NUCLEOTIDE SEQUENCE [LARGE SCALE GENOMIC DNA]</scope>
    <source>
        <strain evidence="11 12">JK623</strain>
    </source>
</reference>
<evidence type="ECO:0000256" key="4">
    <source>
        <dbReference type="ARBA" id="ARBA00015486"/>
    </source>
</evidence>
<keyword evidence="5" id="KW-0169">Cobalamin biosynthesis</keyword>
<comment type="similarity">
    <text evidence="2">Belongs to the CobT family.</text>
</comment>
<comment type="caution">
    <text evidence="11">The sequence shown here is derived from an EMBL/GenBank/DDBJ whole genome shotgun (WGS) entry which is preliminary data.</text>
</comment>
<comment type="catalytic activity">
    <reaction evidence="9">
        <text>5,6-dimethylbenzimidazole + nicotinate beta-D-ribonucleotide = alpha-ribazole 5'-phosphate + nicotinate + H(+)</text>
        <dbReference type="Rhea" id="RHEA:11196"/>
        <dbReference type="ChEBI" id="CHEBI:15378"/>
        <dbReference type="ChEBI" id="CHEBI:15890"/>
        <dbReference type="ChEBI" id="CHEBI:32544"/>
        <dbReference type="ChEBI" id="CHEBI:57502"/>
        <dbReference type="ChEBI" id="CHEBI:57918"/>
        <dbReference type="EC" id="2.4.2.21"/>
    </reaction>
</comment>
<evidence type="ECO:0000256" key="10">
    <source>
        <dbReference type="SAM" id="Phobius"/>
    </source>
</evidence>
<evidence type="ECO:0000256" key="5">
    <source>
        <dbReference type="ARBA" id="ARBA00022573"/>
    </source>
</evidence>
<keyword evidence="6 11" id="KW-0328">Glycosyltransferase</keyword>
<dbReference type="GO" id="GO:0009236">
    <property type="term" value="P:cobalamin biosynthetic process"/>
    <property type="evidence" value="ECO:0007669"/>
    <property type="project" value="UniProtKB-KW"/>
</dbReference>
<name>A0A2G3E2X6_9FIRM</name>
<reference evidence="11 12" key="2">
    <citation type="submission" date="2017-10" db="EMBL/GenBank/DDBJ databases">
        <authorList>
            <person name="Banno H."/>
            <person name="Chua N.-H."/>
        </authorList>
    </citation>
    <scope>NUCLEOTIDE SEQUENCE [LARGE SCALE GENOMIC DNA]</scope>
    <source>
        <strain evidence="11 12">JK623</strain>
    </source>
</reference>
<keyword evidence="10" id="KW-1133">Transmembrane helix</keyword>
<evidence type="ECO:0000256" key="9">
    <source>
        <dbReference type="ARBA" id="ARBA00047340"/>
    </source>
</evidence>
<dbReference type="GO" id="GO:0008939">
    <property type="term" value="F:nicotinate-nucleotide-dimethylbenzimidazole phosphoribosyltransferase activity"/>
    <property type="evidence" value="ECO:0007669"/>
    <property type="project" value="UniProtKB-EC"/>
</dbReference>
<dbReference type="RefSeq" id="WP_099386172.1">
    <property type="nucleotide sequence ID" value="NZ_JANSWH010000087.1"/>
</dbReference>
<keyword evidence="10" id="KW-0472">Membrane</keyword>
<evidence type="ECO:0000256" key="8">
    <source>
        <dbReference type="ARBA" id="ARBA00030686"/>
    </source>
</evidence>
<proteinExistence type="inferred from homology"/>
<evidence type="ECO:0000256" key="6">
    <source>
        <dbReference type="ARBA" id="ARBA00022676"/>
    </source>
</evidence>
<dbReference type="Pfam" id="PF02277">
    <property type="entry name" value="DBI_PRT"/>
    <property type="match status" value="1"/>
</dbReference>
<organism evidence="11 12">
    <name type="scientific">Agathobacter ruminis</name>
    <dbReference type="NCBI Taxonomy" id="1712665"/>
    <lineage>
        <taxon>Bacteria</taxon>
        <taxon>Bacillati</taxon>
        <taxon>Bacillota</taxon>
        <taxon>Clostridia</taxon>
        <taxon>Lachnospirales</taxon>
        <taxon>Lachnospiraceae</taxon>
        <taxon>Agathobacter</taxon>
    </lineage>
</organism>
<dbReference type="Proteomes" id="UP000224563">
    <property type="component" value="Unassembled WGS sequence"/>
</dbReference>
<dbReference type="PANTHER" id="PTHR43463">
    <property type="entry name" value="NICOTINATE-NUCLEOTIDE--DIMETHYLBENZIMIDAZOLE PHOSPHORIBOSYLTRANSFERASE"/>
    <property type="match status" value="1"/>
</dbReference>
<dbReference type="InterPro" id="IPR003200">
    <property type="entry name" value="Nict_dMeBzImd_PRibTrfase"/>
</dbReference>
<evidence type="ECO:0000256" key="7">
    <source>
        <dbReference type="ARBA" id="ARBA00022679"/>
    </source>
</evidence>
<keyword evidence="7 11" id="KW-0808">Transferase</keyword>
<dbReference type="EMBL" id="PDYG01000040">
    <property type="protein sequence ID" value="PHU37599.1"/>
    <property type="molecule type" value="Genomic_DNA"/>
</dbReference>
<evidence type="ECO:0000256" key="3">
    <source>
        <dbReference type="ARBA" id="ARBA00011991"/>
    </source>
</evidence>
<evidence type="ECO:0000256" key="1">
    <source>
        <dbReference type="ARBA" id="ARBA00005049"/>
    </source>
</evidence>
<keyword evidence="12" id="KW-1185">Reference proteome</keyword>
<dbReference type="InterPro" id="IPR036087">
    <property type="entry name" value="Nict_dMeBzImd_PRibTrfase_sf"/>
</dbReference>
<dbReference type="Gene3D" id="3.40.50.10210">
    <property type="match status" value="1"/>
</dbReference>
<sequence>MTIEEIQQIKIEAPSDAVYHQIQAHWDRVAKPLDGLGDFEAAIARIGAIQRKEIPDIAKRAVVMMIADNGIVEEQVSQSGQEVTAAVAQAMGRCSSSVGKMAAVAGADTFPVDVGIATVDAIEGVRNEKIAYGTANFRMEQAMTKEQAEKAINVGIKLVKELLNKDYTIIATGEMGIGNTTTATALSAALLHIWDRSMPGRGAGLSDEGLRRKEQVISEAIDKYDLLTANPFEALCAVGGFDIAALCGVFLGGAIYHVPIVIDGLISATAAYLAQCILPGASAYFIASHWGREPVLPMLFSKMQLKPFILGNMALGEGTGAVMLFPLLDMAMALYANGEKFGEMAVGQYHRNGDVEPK</sequence>
<evidence type="ECO:0000313" key="11">
    <source>
        <dbReference type="EMBL" id="PHU37599.1"/>
    </source>
</evidence>
<keyword evidence="10" id="KW-0812">Transmembrane</keyword>
<dbReference type="Gene3D" id="1.10.1610.10">
    <property type="match status" value="1"/>
</dbReference>
<comment type="pathway">
    <text evidence="1">Nucleoside biosynthesis; alpha-ribazole biosynthesis; alpha-ribazole from 5,6-dimethylbenzimidazole: step 1/2.</text>
</comment>
<dbReference type="SUPFAM" id="SSF52733">
    <property type="entry name" value="Nicotinate mononucleotide:5,6-dimethylbenzimidazole phosphoribosyltransferase (CobT)"/>
    <property type="match status" value="1"/>
</dbReference>
<evidence type="ECO:0000313" key="12">
    <source>
        <dbReference type="Proteomes" id="UP000224563"/>
    </source>
</evidence>
<feature type="transmembrane region" description="Helical" evidence="10">
    <location>
        <begin position="234"/>
        <end position="258"/>
    </location>
</feature>
<evidence type="ECO:0000256" key="2">
    <source>
        <dbReference type="ARBA" id="ARBA00007110"/>
    </source>
</evidence>
<dbReference type="CDD" id="cd02439">
    <property type="entry name" value="DMB-PRT_CobT"/>
    <property type="match status" value="1"/>
</dbReference>
<feature type="transmembrane region" description="Helical" evidence="10">
    <location>
        <begin position="264"/>
        <end position="287"/>
    </location>
</feature>
<feature type="transmembrane region" description="Helical" evidence="10">
    <location>
        <begin position="308"/>
        <end position="328"/>
    </location>
</feature>
<gene>
    <name evidence="11" type="ORF">CSX02_07175</name>
</gene>
<dbReference type="UniPathway" id="UPA00061">
    <property type="reaction ID" value="UER00516"/>
</dbReference>
<accession>A0A2G3E2X6</accession>
<dbReference type="PANTHER" id="PTHR43463:SF1">
    <property type="entry name" value="NICOTINATE-NUCLEOTIDE--DIMETHYLBENZIMIDAZOLE PHOSPHORIBOSYLTRANSFERASE"/>
    <property type="match status" value="1"/>
</dbReference>
<dbReference type="InterPro" id="IPR023195">
    <property type="entry name" value="Nict_dMeBzImd_PRibTrfase_N"/>
</dbReference>
<dbReference type="EC" id="2.4.2.21" evidence="3"/>
<protein>
    <recommendedName>
        <fullName evidence="4">Nicotinate-nucleotide--dimethylbenzimidazole phosphoribosyltransferase</fullName>
        <ecNumber evidence="3">2.4.2.21</ecNumber>
    </recommendedName>
    <alternativeName>
        <fullName evidence="8">N(1)-alpha-phosphoribosyltransferase</fullName>
    </alternativeName>
</protein>